<keyword evidence="1" id="KW-0521">NADP</keyword>
<dbReference type="HOGENOM" id="CLU_026673_3_4_4"/>
<dbReference type="STRING" id="75379.Tint_2271"/>
<dbReference type="CDD" id="cd05276">
    <property type="entry name" value="p53_inducible_oxidoreductase"/>
    <property type="match status" value="1"/>
</dbReference>
<dbReference type="SUPFAM" id="SSF51735">
    <property type="entry name" value="NAD(P)-binding Rossmann-fold domains"/>
    <property type="match status" value="1"/>
</dbReference>
<keyword evidence="2" id="KW-0560">Oxidoreductase</keyword>
<accession>D5X434</accession>
<dbReference type="Gene3D" id="3.40.50.720">
    <property type="entry name" value="NAD(P)-binding Rossmann-like Domain"/>
    <property type="match status" value="1"/>
</dbReference>
<dbReference type="InterPro" id="IPR013149">
    <property type="entry name" value="ADH-like_C"/>
</dbReference>
<organism evidence="4">
    <name type="scientific">Thiomonas intermedia (strain K12)</name>
    <name type="common">Thiobacillus intermedius</name>
    <dbReference type="NCBI Taxonomy" id="75379"/>
    <lineage>
        <taxon>Bacteria</taxon>
        <taxon>Pseudomonadati</taxon>
        <taxon>Pseudomonadota</taxon>
        <taxon>Betaproteobacteria</taxon>
        <taxon>Burkholderiales</taxon>
        <taxon>Thiomonas</taxon>
    </lineage>
</organism>
<proteinExistence type="predicted"/>
<dbReference type="EMBL" id="CP002021">
    <property type="protein sequence ID" value="ADG31621.1"/>
    <property type="molecule type" value="Genomic_DNA"/>
</dbReference>
<dbReference type="KEGG" id="tin:Tint_2271"/>
<dbReference type="GO" id="GO:0016651">
    <property type="term" value="F:oxidoreductase activity, acting on NAD(P)H"/>
    <property type="evidence" value="ECO:0007669"/>
    <property type="project" value="TreeGrafter"/>
</dbReference>
<dbReference type="InterPro" id="IPR020843">
    <property type="entry name" value="ER"/>
</dbReference>
<reference evidence="4" key="1">
    <citation type="submission" date="2010-04" db="EMBL/GenBank/DDBJ databases">
        <title>Complete sequence of Thiomonas intermedia K12.</title>
        <authorList>
            <consortium name="US DOE Joint Genome Institute"/>
            <person name="Lucas S."/>
            <person name="Copeland A."/>
            <person name="Lapidus A."/>
            <person name="Cheng J.-F."/>
            <person name="Bruce D."/>
            <person name="Goodwin L."/>
            <person name="Pitluck S."/>
            <person name="Davenport K."/>
            <person name="Detter J.C."/>
            <person name="Han C."/>
            <person name="Tapia R."/>
            <person name="Land M."/>
            <person name="Hauser L."/>
            <person name="Kyrpides N."/>
            <person name="Ovchinnikova G."/>
            <person name="Kerfeld C.A."/>
            <person name="Cannon G.C."/>
            <person name="Heinhorst S."/>
            <person name="Woyke T."/>
        </authorList>
    </citation>
    <scope>NUCLEOTIDE SEQUENCE [LARGE SCALE GENOMIC DNA]</scope>
    <source>
        <strain evidence="4">K12</strain>
    </source>
</reference>
<evidence type="ECO:0000313" key="4">
    <source>
        <dbReference type="EMBL" id="ADG31621.1"/>
    </source>
</evidence>
<dbReference type="Pfam" id="PF08240">
    <property type="entry name" value="ADH_N"/>
    <property type="match status" value="1"/>
</dbReference>
<dbReference type="PANTHER" id="PTHR48106">
    <property type="entry name" value="QUINONE OXIDOREDUCTASE PIG3-RELATED"/>
    <property type="match status" value="1"/>
</dbReference>
<dbReference type="eggNOG" id="COG0604">
    <property type="taxonomic scope" value="Bacteria"/>
</dbReference>
<sequence>MRAIEISQPGGPEVLRLCERPMPQAGAGEVLLRVRAFGVNRPDALQRRGLYPPPAGAPDLPGLEVCGEIVSGDLAGTDLHQGELVCALVAGGGYAEYCVAPTGQCLPLPDGLSAEEGAALPETAFTVWHNVFERGRLQAGEMLLVQGGSSGIGTMAIQLAVASGARVVATAGSDEKCAACLQLGAELAINYRTQDFVEAILAHTAERGADVILDMVAGSYLAREQRCLAEEGRLVVIAVQGGVKAEIDAGLLMRRRQTLTGSTLRARSVAFKSAVAQALQKTVWPWIEQGRVRPVIDAVFPAEDIVQAHQRMEQGQHIGKLVLRWS</sequence>
<dbReference type="PANTHER" id="PTHR48106:SF8">
    <property type="entry name" value="OS02G0805600 PROTEIN"/>
    <property type="match status" value="1"/>
</dbReference>
<dbReference type="SUPFAM" id="SSF50129">
    <property type="entry name" value="GroES-like"/>
    <property type="match status" value="1"/>
</dbReference>
<gene>
    <name evidence="4" type="ordered locus">Tint_2271</name>
</gene>
<dbReference type="GO" id="GO:0070402">
    <property type="term" value="F:NADPH binding"/>
    <property type="evidence" value="ECO:0007669"/>
    <property type="project" value="TreeGrafter"/>
</dbReference>
<dbReference type="AlphaFoldDB" id="D5X434"/>
<evidence type="ECO:0000259" key="3">
    <source>
        <dbReference type="SMART" id="SM00829"/>
    </source>
</evidence>
<dbReference type="BioCyc" id="TINT75379:TINT_RS11365-MONOMER"/>
<name>D5X434_THIK1</name>
<feature type="domain" description="Enoyl reductase (ER)" evidence="3">
    <location>
        <begin position="10"/>
        <end position="323"/>
    </location>
</feature>
<dbReference type="SMART" id="SM00829">
    <property type="entry name" value="PKS_ER"/>
    <property type="match status" value="1"/>
</dbReference>
<dbReference type="InterPro" id="IPR014189">
    <property type="entry name" value="Quinone_OxRdtase_PIG3"/>
</dbReference>
<evidence type="ECO:0000256" key="1">
    <source>
        <dbReference type="ARBA" id="ARBA00022857"/>
    </source>
</evidence>
<dbReference type="Pfam" id="PF00107">
    <property type="entry name" value="ADH_zinc_N"/>
    <property type="match status" value="1"/>
</dbReference>
<dbReference type="Gene3D" id="3.90.180.10">
    <property type="entry name" value="Medium-chain alcohol dehydrogenases, catalytic domain"/>
    <property type="match status" value="1"/>
</dbReference>
<dbReference type="InterPro" id="IPR036291">
    <property type="entry name" value="NAD(P)-bd_dom_sf"/>
</dbReference>
<dbReference type="NCBIfam" id="TIGR02824">
    <property type="entry name" value="quinone_pig3"/>
    <property type="match status" value="1"/>
</dbReference>
<dbReference type="InterPro" id="IPR011032">
    <property type="entry name" value="GroES-like_sf"/>
</dbReference>
<dbReference type="InterPro" id="IPR013154">
    <property type="entry name" value="ADH-like_N"/>
</dbReference>
<protein>
    <recommendedName>
        <fullName evidence="3">Enoyl reductase (ER) domain-containing protein</fullName>
    </recommendedName>
</protein>
<evidence type="ECO:0000256" key="2">
    <source>
        <dbReference type="ARBA" id="ARBA00023002"/>
    </source>
</evidence>